<protein>
    <submittedName>
        <fullName evidence="2">Uncharacterized protein</fullName>
    </submittedName>
</protein>
<keyword evidence="1" id="KW-1185">Reference proteome</keyword>
<organism evidence="1 2">
    <name type="scientific">Meloidogyne incognita</name>
    <name type="common">Southern root-knot nematode worm</name>
    <name type="synonym">Oxyuris incognita</name>
    <dbReference type="NCBI Taxonomy" id="6306"/>
    <lineage>
        <taxon>Eukaryota</taxon>
        <taxon>Metazoa</taxon>
        <taxon>Ecdysozoa</taxon>
        <taxon>Nematoda</taxon>
        <taxon>Chromadorea</taxon>
        <taxon>Rhabditida</taxon>
        <taxon>Tylenchina</taxon>
        <taxon>Tylenchomorpha</taxon>
        <taxon>Tylenchoidea</taxon>
        <taxon>Meloidogynidae</taxon>
        <taxon>Meloidogyninae</taxon>
        <taxon>Meloidogyne</taxon>
        <taxon>Meloidogyne incognita group</taxon>
    </lineage>
</organism>
<reference evidence="2" key="1">
    <citation type="submission" date="2022-11" db="UniProtKB">
        <authorList>
            <consortium name="WormBaseParasite"/>
        </authorList>
    </citation>
    <scope>IDENTIFICATION</scope>
</reference>
<dbReference type="Proteomes" id="UP000887563">
    <property type="component" value="Unplaced"/>
</dbReference>
<dbReference type="AlphaFoldDB" id="A0A914N069"/>
<dbReference type="WBParaSite" id="Minc3s02628g30936">
    <property type="protein sequence ID" value="Minc3s02628g30936"/>
    <property type="gene ID" value="Minc3s02628g30936"/>
</dbReference>
<evidence type="ECO:0000313" key="1">
    <source>
        <dbReference type="Proteomes" id="UP000887563"/>
    </source>
</evidence>
<name>A0A914N069_MELIC</name>
<evidence type="ECO:0000313" key="2">
    <source>
        <dbReference type="WBParaSite" id="Minc3s02628g30936"/>
    </source>
</evidence>
<accession>A0A914N069</accession>
<sequence length="212" mass="24410">MDHQARSASGRTHIVGMLARQYLNANQQQMSLNNEHWCSSNLAFLKDNTTTTVQYPIDTTNGCLWTLYFNQIDWLFKDGSIKDTTCSWNDLTTTTVNCVSVKSHIVNIKTNTTHILITHYTFLGCPLESCHNRILQILNSFCHINQKVCSSPFRSKTPNFTSIGCIKFIFFSKNSCTIFWIISWADFTTLNCFRQSSSHWFCFAKETVVFVR</sequence>
<proteinExistence type="predicted"/>